<dbReference type="Gene3D" id="3.10.350.10">
    <property type="entry name" value="LysM domain"/>
    <property type="match status" value="1"/>
</dbReference>
<evidence type="ECO:0000313" key="2">
    <source>
        <dbReference type="EMBL" id="MEC0231284.1"/>
    </source>
</evidence>
<sequence>MQLGTEFKIDDFVFSIPPKDSLDFNMDRSIAKLEFPGGPPIYQDMGMGEKTLELSGSFSGPDALLDNDNLETLWWNGKEMQLSYGDIQKRVRIQSYKPKIRRNDRVDYSLSLIVCFPEDMLLDLSNVDGQSFVDSAAQTVSTDPESIDKTLDRAYTVKAGDTLWDIAARSDVYGDGTKWEILAKGNNITDEYSLQIGQIINVPSGSNVQASLAVDKAVTEKIIPPLTRAEFLRLGKEVGLVSS</sequence>
<name>A0ABU6GCB5_9BACL</name>
<comment type="caution">
    <text evidence="2">The sequence shown here is derived from an EMBL/GenBank/DDBJ whole genome shotgun (WGS) entry which is preliminary data.</text>
</comment>
<dbReference type="InterPro" id="IPR018392">
    <property type="entry name" value="LysM"/>
</dbReference>
<protein>
    <submittedName>
        <fullName evidence="2">LysM domain-containing protein</fullName>
    </submittedName>
</protein>
<gene>
    <name evidence="2" type="ORF">P4I72_29720</name>
</gene>
<feature type="domain" description="LysM" evidence="1">
    <location>
        <begin position="153"/>
        <end position="202"/>
    </location>
</feature>
<organism evidence="2 3">
    <name type="scientific">Paenibacillus alba</name>
    <dbReference type="NCBI Taxonomy" id="1197127"/>
    <lineage>
        <taxon>Bacteria</taxon>
        <taxon>Bacillati</taxon>
        <taxon>Bacillota</taxon>
        <taxon>Bacilli</taxon>
        <taxon>Bacillales</taxon>
        <taxon>Paenibacillaceae</taxon>
        <taxon>Paenibacillus</taxon>
    </lineage>
</organism>
<dbReference type="Proteomes" id="UP001338137">
    <property type="component" value="Unassembled WGS sequence"/>
</dbReference>
<dbReference type="EMBL" id="JARLKY010000090">
    <property type="protein sequence ID" value="MEC0231284.1"/>
    <property type="molecule type" value="Genomic_DNA"/>
</dbReference>
<evidence type="ECO:0000313" key="3">
    <source>
        <dbReference type="Proteomes" id="UP001338137"/>
    </source>
</evidence>
<dbReference type="CDD" id="cd00118">
    <property type="entry name" value="LysM"/>
    <property type="match status" value="1"/>
</dbReference>
<dbReference type="RefSeq" id="WP_326075261.1">
    <property type="nucleotide sequence ID" value="NZ_JARLKY010000090.1"/>
</dbReference>
<dbReference type="SUPFAM" id="SSF54106">
    <property type="entry name" value="LysM domain"/>
    <property type="match status" value="1"/>
</dbReference>
<keyword evidence="3" id="KW-1185">Reference proteome</keyword>
<dbReference type="SMART" id="SM00257">
    <property type="entry name" value="LysM"/>
    <property type="match status" value="1"/>
</dbReference>
<reference evidence="2 3" key="1">
    <citation type="submission" date="2023-03" db="EMBL/GenBank/DDBJ databases">
        <title>Bacillus Genome Sequencing.</title>
        <authorList>
            <person name="Dunlap C."/>
        </authorList>
    </citation>
    <scope>NUCLEOTIDE SEQUENCE [LARGE SCALE GENOMIC DNA]</scope>
    <source>
        <strain evidence="2 3">BD-533</strain>
    </source>
</reference>
<evidence type="ECO:0000259" key="1">
    <source>
        <dbReference type="PROSITE" id="PS51782"/>
    </source>
</evidence>
<accession>A0ABU6GCB5</accession>
<dbReference type="Pfam" id="PF01476">
    <property type="entry name" value="LysM"/>
    <property type="match status" value="1"/>
</dbReference>
<proteinExistence type="predicted"/>
<dbReference type="InterPro" id="IPR036779">
    <property type="entry name" value="LysM_dom_sf"/>
</dbReference>
<dbReference type="PROSITE" id="PS51782">
    <property type="entry name" value="LYSM"/>
    <property type="match status" value="1"/>
</dbReference>